<dbReference type="InterPro" id="IPR051397">
    <property type="entry name" value="Zn-ADH-like_protein"/>
</dbReference>
<dbReference type="InterPro" id="IPR036291">
    <property type="entry name" value="NAD(P)-bd_dom_sf"/>
</dbReference>
<dbReference type="InterPro" id="IPR013149">
    <property type="entry name" value="ADH-like_C"/>
</dbReference>
<dbReference type="SUPFAM" id="SSF51735">
    <property type="entry name" value="NAD(P)-binding Rossmann-fold domains"/>
    <property type="match status" value="1"/>
</dbReference>
<dbReference type="SMART" id="SM00829">
    <property type="entry name" value="PKS_ER"/>
    <property type="match status" value="1"/>
</dbReference>
<dbReference type="Proteomes" id="UP000190092">
    <property type="component" value="Unassembled WGS sequence"/>
</dbReference>
<protein>
    <submittedName>
        <fullName evidence="2">NADPH2:quinone reductase</fullName>
    </submittedName>
</protein>
<evidence type="ECO:0000259" key="1">
    <source>
        <dbReference type="SMART" id="SM00829"/>
    </source>
</evidence>
<dbReference type="AlphaFoldDB" id="A0A1T4MZV6"/>
<dbReference type="Pfam" id="PF00107">
    <property type="entry name" value="ADH_zinc_N"/>
    <property type="match status" value="1"/>
</dbReference>
<dbReference type="InterPro" id="IPR011032">
    <property type="entry name" value="GroES-like_sf"/>
</dbReference>
<dbReference type="Gene3D" id="3.40.50.720">
    <property type="entry name" value="NAD(P)-binding Rossmann-like Domain"/>
    <property type="match status" value="1"/>
</dbReference>
<dbReference type="CDD" id="cd08241">
    <property type="entry name" value="QOR1"/>
    <property type="match status" value="1"/>
</dbReference>
<evidence type="ECO:0000313" key="2">
    <source>
        <dbReference type="EMBL" id="SJZ72563.1"/>
    </source>
</evidence>
<name>A0A1T4MZV6_9HYPH</name>
<dbReference type="InterPro" id="IPR013154">
    <property type="entry name" value="ADH-like_N"/>
</dbReference>
<dbReference type="GO" id="GO:0016491">
    <property type="term" value="F:oxidoreductase activity"/>
    <property type="evidence" value="ECO:0007669"/>
    <property type="project" value="InterPro"/>
</dbReference>
<dbReference type="STRING" id="225324.SAMN02745126_02046"/>
<accession>A0A1T4MZV6</accession>
<dbReference type="Pfam" id="PF08240">
    <property type="entry name" value="ADH_N"/>
    <property type="match status" value="1"/>
</dbReference>
<feature type="domain" description="Enoyl reductase (ER)" evidence="1">
    <location>
        <begin position="10"/>
        <end position="338"/>
    </location>
</feature>
<keyword evidence="3" id="KW-1185">Reference proteome</keyword>
<gene>
    <name evidence="2" type="ORF">SAMN02745126_02046</name>
</gene>
<dbReference type="EMBL" id="FUWJ01000002">
    <property type="protein sequence ID" value="SJZ72563.1"/>
    <property type="molecule type" value="Genomic_DNA"/>
</dbReference>
<dbReference type="PANTHER" id="PTHR43677">
    <property type="entry name" value="SHORT-CHAIN DEHYDROGENASE/REDUCTASE"/>
    <property type="match status" value="1"/>
</dbReference>
<dbReference type="PANTHER" id="PTHR43677:SF4">
    <property type="entry name" value="QUINONE OXIDOREDUCTASE-LIKE PROTEIN 2"/>
    <property type="match status" value="1"/>
</dbReference>
<dbReference type="RefSeq" id="WP_085933773.1">
    <property type="nucleotide sequence ID" value="NZ_FUWJ01000002.1"/>
</dbReference>
<dbReference type="OrthoDB" id="4190732at2"/>
<dbReference type="SUPFAM" id="SSF50129">
    <property type="entry name" value="GroES-like"/>
    <property type="match status" value="1"/>
</dbReference>
<organism evidence="2 3">
    <name type="scientific">Enhydrobacter aerosaccus</name>
    <dbReference type="NCBI Taxonomy" id="225324"/>
    <lineage>
        <taxon>Bacteria</taxon>
        <taxon>Pseudomonadati</taxon>
        <taxon>Pseudomonadota</taxon>
        <taxon>Alphaproteobacteria</taxon>
        <taxon>Hyphomicrobiales</taxon>
        <taxon>Enhydrobacter</taxon>
    </lineage>
</organism>
<dbReference type="InterPro" id="IPR020843">
    <property type="entry name" value="ER"/>
</dbReference>
<evidence type="ECO:0000313" key="3">
    <source>
        <dbReference type="Proteomes" id="UP000190092"/>
    </source>
</evidence>
<proteinExistence type="predicted"/>
<sequence>MRALVCHAYGPIENLKVEDRPVPEPRTGEILVRVGAAGVSFAAMLGVQGKHQNKPPLPYIPGNELAGHVVALGLGVETLKVGDRVMTGVPQGAFAEYAVATAANAVRIPEIMPYAEATNFPTLYPTAYGALKWKANLQPGEVLLVHGAGGGSGLTAIEVGKAMGAIVIASAGGAEKLAAAKEAGADHLIDYRQEDLRAKVLEITDGRGADVIYDPVGGSAFDVSLRCVAPEGRIIPMGFASGTVPQIPANILLVKNVTVIGFYYGYWNGWGGKGTPSAKEAAALEQRRAMVADAQEELMRWYTEGKLRATVAATFDLGDWVKAFRLIEERTVVGKAVLVP</sequence>
<dbReference type="Gene3D" id="3.90.180.10">
    <property type="entry name" value="Medium-chain alcohol dehydrogenases, catalytic domain"/>
    <property type="match status" value="1"/>
</dbReference>
<reference evidence="3" key="1">
    <citation type="submission" date="2017-02" db="EMBL/GenBank/DDBJ databases">
        <authorList>
            <person name="Varghese N."/>
            <person name="Submissions S."/>
        </authorList>
    </citation>
    <scope>NUCLEOTIDE SEQUENCE [LARGE SCALE GENOMIC DNA]</scope>
    <source>
        <strain evidence="3">ATCC 27094</strain>
    </source>
</reference>